<evidence type="ECO:0000313" key="1">
    <source>
        <dbReference type="EMBL" id="QQZ50629.1"/>
    </source>
</evidence>
<name>A0A974S8P5_9CAUL</name>
<protein>
    <submittedName>
        <fullName evidence="1">Uncharacterized protein</fullName>
    </submittedName>
</protein>
<reference evidence="1" key="1">
    <citation type="submission" date="2021-01" db="EMBL/GenBank/DDBJ databases">
        <title>Genome sequence of Phenylobacterium sp. 20VBR1 isolated from a valley glaceir, Ny-Alesund, Svalbard.</title>
        <authorList>
            <person name="Thomas F.A."/>
            <person name="Krishnan K.P."/>
            <person name="Sinha R.K."/>
        </authorList>
    </citation>
    <scope>NUCLEOTIDE SEQUENCE</scope>
    <source>
        <strain evidence="1">20VBR1</strain>
    </source>
</reference>
<dbReference type="AlphaFoldDB" id="A0A974S8P5"/>
<dbReference type="EMBL" id="CP068570">
    <property type="protein sequence ID" value="QQZ50629.1"/>
    <property type="molecule type" value="Genomic_DNA"/>
</dbReference>
<proteinExistence type="predicted"/>
<accession>A0A974S8P5</accession>
<organism evidence="1">
    <name type="scientific">Phenylobacterium glaciei</name>
    <dbReference type="NCBI Taxonomy" id="2803784"/>
    <lineage>
        <taxon>Bacteria</taxon>
        <taxon>Pseudomonadati</taxon>
        <taxon>Pseudomonadota</taxon>
        <taxon>Alphaproteobacteria</taxon>
        <taxon>Caulobacterales</taxon>
        <taxon>Caulobacteraceae</taxon>
        <taxon>Phenylobacterium</taxon>
    </lineage>
</organism>
<gene>
    <name evidence="1" type="ORF">JKL49_03890</name>
</gene>
<sequence>MILTLKNKLREWRHCAPPLVRDRAGRGGGQGFRHRRIGHRRLPYGALGKHSYDELRGIFGDEALDFDLDITPTPSSWSTWCRTTR</sequence>